<dbReference type="InterPro" id="IPR011029">
    <property type="entry name" value="DEATH-like_dom_sf"/>
</dbReference>
<evidence type="ECO:0000313" key="8">
    <source>
        <dbReference type="Proteomes" id="UP000515150"/>
    </source>
</evidence>
<reference evidence="9" key="1">
    <citation type="submission" date="2025-08" db="UniProtKB">
        <authorList>
            <consortium name="RefSeq"/>
        </authorList>
    </citation>
    <scope>IDENTIFICATION</scope>
</reference>
<evidence type="ECO:0000256" key="2">
    <source>
        <dbReference type="ARBA" id="ARBA00022490"/>
    </source>
</evidence>
<dbReference type="Gene3D" id="1.10.533.10">
    <property type="entry name" value="Death Domain, Fas"/>
    <property type="match status" value="1"/>
</dbReference>
<dbReference type="PROSITE" id="PS50837">
    <property type="entry name" value="NACHT"/>
    <property type="match status" value="1"/>
</dbReference>
<keyword evidence="3" id="KW-0433">Leucine-rich repeat</keyword>
<dbReference type="InterPro" id="IPR051261">
    <property type="entry name" value="NLR"/>
</dbReference>
<feature type="region of interest" description="Disordered" evidence="5">
    <location>
        <begin position="188"/>
        <end position="207"/>
    </location>
</feature>
<evidence type="ECO:0000259" key="7">
    <source>
        <dbReference type="PROSITE" id="PS50837"/>
    </source>
</evidence>
<dbReference type="SUPFAM" id="SSF47986">
    <property type="entry name" value="DEATH domain"/>
    <property type="match status" value="1"/>
</dbReference>
<protein>
    <submittedName>
        <fullName evidence="9">NACHT, LRR and PYD domains-containing protein 3-like</fullName>
    </submittedName>
</protein>
<dbReference type="Pfam" id="PF05729">
    <property type="entry name" value="NACHT"/>
    <property type="match status" value="1"/>
</dbReference>
<evidence type="ECO:0000256" key="3">
    <source>
        <dbReference type="ARBA" id="ARBA00022614"/>
    </source>
</evidence>
<dbReference type="InterPro" id="IPR004020">
    <property type="entry name" value="DAPIN"/>
</dbReference>
<evidence type="ECO:0000259" key="6">
    <source>
        <dbReference type="PROSITE" id="PS50824"/>
    </source>
</evidence>
<dbReference type="InterPro" id="IPR029495">
    <property type="entry name" value="NACHT-assoc"/>
</dbReference>
<dbReference type="GO" id="GO:0005737">
    <property type="term" value="C:cytoplasm"/>
    <property type="evidence" value="ECO:0007669"/>
    <property type="project" value="UniProtKB-SubCell"/>
</dbReference>
<dbReference type="SMART" id="SM01289">
    <property type="entry name" value="PYRIN"/>
    <property type="match status" value="1"/>
</dbReference>
<feature type="region of interest" description="Disordered" evidence="5">
    <location>
        <begin position="82"/>
        <end position="122"/>
    </location>
</feature>
<evidence type="ECO:0000256" key="4">
    <source>
        <dbReference type="ARBA" id="ARBA00022737"/>
    </source>
</evidence>
<feature type="compositionally biased region" description="Low complexity" evidence="5">
    <location>
        <begin position="82"/>
        <end position="95"/>
    </location>
</feature>
<dbReference type="PANTHER" id="PTHR24106">
    <property type="entry name" value="NACHT, LRR AND CARD DOMAINS-CONTAINING"/>
    <property type="match status" value="1"/>
</dbReference>
<keyword evidence="8" id="KW-1185">Reference proteome</keyword>
<evidence type="ECO:0000256" key="1">
    <source>
        <dbReference type="ARBA" id="ARBA00004496"/>
    </source>
</evidence>
<feature type="compositionally biased region" description="Polar residues" evidence="5">
    <location>
        <begin position="98"/>
        <end position="113"/>
    </location>
</feature>
<keyword evidence="4" id="KW-0677">Repeat</keyword>
<gene>
    <name evidence="9" type="primary">LOC129604612</name>
</gene>
<organism evidence="8 9">
    <name type="scientific">Betta splendens</name>
    <name type="common">Siamese fighting fish</name>
    <dbReference type="NCBI Taxonomy" id="158456"/>
    <lineage>
        <taxon>Eukaryota</taxon>
        <taxon>Metazoa</taxon>
        <taxon>Chordata</taxon>
        <taxon>Craniata</taxon>
        <taxon>Vertebrata</taxon>
        <taxon>Euteleostomi</taxon>
        <taxon>Actinopterygii</taxon>
        <taxon>Neopterygii</taxon>
        <taxon>Teleostei</taxon>
        <taxon>Neoteleostei</taxon>
        <taxon>Acanthomorphata</taxon>
        <taxon>Anabantaria</taxon>
        <taxon>Anabantiformes</taxon>
        <taxon>Anabantoidei</taxon>
        <taxon>Osphronemidae</taxon>
        <taxon>Betta</taxon>
    </lineage>
</organism>
<keyword evidence="2" id="KW-0963">Cytoplasm</keyword>
<dbReference type="KEGG" id="bspl:129604612"/>
<dbReference type="PROSITE" id="PS50824">
    <property type="entry name" value="DAPIN"/>
    <property type="match status" value="1"/>
</dbReference>
<feature type="compositionally biased region" description="Basic and acidic residues" evidence="5">
    <location>
        <begin position="198"/>
        <end position="207"/>
    </location>
</feature>
<feature type="domain" description="NACHT" evidence="7">
    <location>
        <begin position="217"/>
        <end position="317"/>
    </location>
</feature>
<name>A0A9W2Y1W7_BETSP</name>
<dbReference type="RefSeq" id="XP_055367800.1">
    <property type="nucleotide sequence ID" value="XM_055511825.1"/>
</dbReference>
<proteinExistence type="predicted"/>
<dbReference type="InterPro" id="IPR027417">
    <property type="entry name" value="P-loop_NTPase"/>
</dbReference>
<evidence type="ECO:0000256" key="5">
    <source>
        <dbReference type="SAM" id="MobiDB-lite"/>
    </source>
</evidence>
<dbReference type="SMART" id="SM01288">
    <property type="entry name" value="FISNA"/>
    <property type="match status" value="1"/>
</dbReference>
<evidence type="ECO:0000313" key="9">
    <source>
        <dbReference type="RefSeq" id="XP_055367800.1"/>
    </source>
</evidence>
<accession>A0A9W2Y1W7</accession>
<comment type="subcellular location">
    <subcellularLocation>
        <location evidence="1">Cytoplasm</location>
    </subcellularLocation>
</comment>
<dbReference type="Pfam" id="PF14484">
    <property type="entry name" value="FISNA"/>
    <property type="match status" value="1"/>
</dbReference>
<dbReference type="InterPro" id="IPR007111">
    <property type="entry name" value="NACHT_NTPase"/>
</dbReference>
<dbReference type="Gene3D" id="3.40.50.300">
    <property type="entry name" value="P-loop containing nucleotide triphosphate hydrolases"/>
    <property type="match status" value="1"/>
</dbReference>
<sequence length="332" mass="37854">MTSEKLLNILEDLKDEDFSKFNWFLRQPGSLEGFEAIKKRRLEHASRFDTVDVMVQAYKDHGAVEVTRNVLKKIRRNDLVQSLSDSSSESGVDVSDAGETSETRPTSSSQAPLPQTEDVMVPVPEPQPITYYQQTLQSNLQDKFLCMKEGWSDDKQRLDDIYTELYITAGPDTSTHINTQHEVRQVEITQQKQSSAEEPVKPSDLFKHPPGKYRRIRTVLTNGIAGIGKTVLVNKFVLDWTQKRSNRDVHLIFPFTFRQLNLLKGQKFSLSELIHECIPETVSISLEALNYIFKHLPSSGNSNYDKGRFKLLFVFDGRFGSPLFSALMGCQM</sequence>
<feature type="domain" description="Pyrin" evidence="6">
    <location>
        <begin position="1"/>
        <end position="89"/>
    </location>
</feature>
<dbReference type="Pfam" id="PF02758">
    <property type="entry name" value="PYRIN"/>
    <property type="match status" value="1"/>
</dbReference>
<dbReference type="OrthoDB" id="10058437at2759"/>
<dbReference type="GeneID" id="129604612"/>
<dbReference type="AlphaFoldDB" id="A0A9W2Y1W7"/>
<dbReference type="Proteomes" id="UP000515150">
    <property type="component" value="Chromosome 9"/>
</dbReference>
<dbReference type="CDD" id="cd08321">
    <property type="entry name" value="Pyrin_ASC-like"/>
    <property type="match status" value="1"/>
</dbReference>